<evidence type="ECO:0000313" key="3">
    <source>
        <dbReference type="Proteomes" id="UP001646157"/>
    </source>
</evidence>
<name>A0ABS2NGN5_9BACI</name>
<dbReference type="EMBL" id="JAFBDZ010000003">
    <property type="protein sequence ID" value="MBM7587026.1"/>
    <property type="molecule type" value="Genomic_DNA"/>
</dbReference>
<feature type="transmembrane region" description="Helical" evidence="1">
    <location>
        <begin position="34"/>
        <end position="52"/>
    </location>
</feature>
<organism evidence="2 3">
    <name type="scientific">Rossellomorea pakistanensis</name>
    <dbReference type="NCBI Taxonomy" id="992288"/>
    <lineage>
        <taxon>Bacteria</taxon>
        <taxon>Bacillati</taxon>
        <taxon>Bacillota</taxon>
        <taxon>Bacilli</taxon>
        <taxon>Bacillales</taxon>
        <taxon>Bacillaceae</taxon>
        <taxon>Rossellomorea</taxon>
    </lineage>
</organism>
<keyword evidence="3" id="KW-1185">Reference proteome</keyword>
<sequence>MKKKNSKKLWLFDLFITIIIFLWMMANFYNGETVKGFIFLILFIVMIAVLSFKKRR</sequence>
<keyword evidence="1" id="KW-0812">Transmembrane</keyword>
<dbReference type="RefSeq" id="WP_205174180.1">
    <property type="nucleotide sequence ID" value="NZ_JAFBDZ010000003.1"/>
</dbReference>
<reference evidence="2 3" key="1">
    <citation type="submission" date="2021-01" db="EMBL/GenBank/DDBJ databases">
        <title>Genomic Encyclopedia of Type Strains, Phase IV (KMG-IV): sequencing the most valuable type-strain genomes for metagenomic binning, comparative biology and taxonomic classification.</title>
        <authorList>
            <person name="Goeker M."/>
        </authorList>
    </citation>
    <scope>NUCLEOTIDE SEQUENCE [LARGE SCALE GENOMIC DNA]</scope>
    <source>
        <strain evidence="2 3">DSM 24834</strain>
    </source>
</reference>
<protein>
    <submittedName>
        <fullName evidence="2">Uncharacterized membrane protein (DUF106 family)</fullName>
    </submittedName>
</protein>
<dbReference type="Proteomes" id="UP001646157">
    <property type="component" value="Unassembled WGS sequence"/>
</dbReference>
<accession>A0ABS2NGN5</accession>
<comment type="caution">
    <text evidence="2">The sequence shown here is derived from an EMBL/GenBank/DDBJ whole genome shotgun (WGS) entry which is preliminary data.</text>
</comment>
<feature type="transmembrane region" description="Helical" evidence="1">
    <location>
        <begin position="9"/>
        <end position="28"/>
    </location>
</feature>
<evidence type="ECO:0000313" key="2">
    <source>
        <dbReference type="EMBL" id="MBM7587026.1"/>
    </source>
</evidence>
<proteinExistence type="predicted"/>
<evidence type="ECO:0000256" key="1">
    <source>
        <dbReference type="SAM" id="Phobius"/>
    </source>
</evidence>
<gene>
    <name evidence="2" type="ORF">JOC86_003578</name>
</gene>
<keyword evidence="1" id="KW-1133">Transmembrane helix</keyword>
<keyword evidence="1" id="KW-0472">Membrane</keyword>